<comment type="subcellular location">
    <subcellularLocation>
        <location evidence="1">Cell membrane</location>
        <topology evidence="1">Multi-pass membrane protein</topology>
    </subcellularLocation>
</comment>
<name>A0AAP6MKK5_9GAMM</name>
<organism evidence="10 11">
    <name type="scientific">Natronospira elongata</name>
    <dbReference type="NCBI Taxonomy" id="3110268"/>
    <lineage>
        <taxon>Bacteria</taxon>
        <taxon>Pseudomonadati</taxon>
        <taxon>Pseudomonadota</taxon>
        <taxon>Gammaproteobacteria</taxon>
        <taxon>Natronospirales</taxon>
        <taxon>Natronospiraceae</taxon>
        <taxon>Natronospira</taxon>
    </lineage>
</organism>
<evidence type="ECO:0000256" key="7">
    <source>
        <dbReference type="ARBA" id="ARBA00023136"/>
    </source>
</evidence>
<keyword evidence="3" id="KW-1003">Cell membrane</keyword>
<sequence>MIVTRRISLSKLLRFTWPRFLILAFFTLLACLIMDYLERDLLQALSYAAGFLGTALAFLIGFRNNAAYGRWWEGHQIWSRLKYNSRSFALLVQGLIPDGEGINGIRRQLIHRQAAFAWWLNHFLRRRQPGSEMEPLLSPQERRKVSASQHPPLALLRLQGQTIHELAESGRLDAYRHVRFTELLQAFNEALGSSERLKKTPFPMQYSWFMSYTLILFLLVLPLSLAGHLGYWSIPFALLIGYAYIMLEYVGRHIENPFENEVNDVPLDYIARTIEIDLREMLGETELPAPVKPKGLGYLF</sequence>
<keyword evidence="5 9" id="KW-1133">Transmembrane helix</keyword>
<evidence type="ECO:0000256" key="5">
    <source>
        <dbReference type="ARBA" id="ARBA00022989"/>
    </source>
</evidence>
<accession>A0AAP6MKK5</accession>
<dbReference type="GO" id="GO:0005886">
    <property type="term" value="C:plasma membrane"/>
    <property type="evidence" value="ECO:0007669"/>
    <property type="project" value="UniProtKB-SubCell"/>
</dbReference>
<dbReference type="PROSITE" id="PS51257">
    <property type="entry name" value="PROKAR_LIPOPROTEIN"/>
    <property type="match status" value="1"/>
</dbReference>
<keyword evidence="11" id="KW-1185">Reference proteome</keyword>
<dbReference type="Pfam" id="PF25539">
    <property type="entry name" value="Bestrophin_2"/>
    <property type="match status" value="1"/>
</dbReference>
<evidence type="ECO:0000256" key="8">
    <source>
        <dbReference type="ARBA" id="ARBA00034708"/>
    </source>
</evidence>
<dbReference type="InterPro" id="IPR044669">
    <property type="entry name" value="YneE/VCCN1/2-like"/>
</dbReference>
<evidence type="ECO:0000256" key="9">
    <source>
        <dbReference type="SAM" id="Phobius"/>
    </source>
</evidence>
<dbReference type="RefSeq" id="WP_346049496.1">
    <property type="nucleotide sequence ID" value="NZ_JAYGII010000001.1"/>
</dbReference>
<keyword evidence="2" id="KW-0813">Transport</keyword>
<comment type="caution">
    <text evidence="10">The sequence shown here is derived from an EMBL/GenBank/DDBJ whole genome shotgun (WGS) entry which is preliminary data.</text>
</comment>
<evidence type="ECO:0000256" key="1">
    <source>
        <dbReference type="ARBA" id="ARBA00004651"/>
    </source>
</evidence>
<feature type="transmembrane region" description="Helical" evidence="9">
    <location>
        <begin position="206"/>
        <end position="223"/>
    </location>
</feature>
<evidence type="ECO:0000256" key="4">
    <source>
        <dbReference type="ARBA" id="ARBA00022692"/>
    </source>
</evidence>
<dbReference type="EMBL" id="JAYGII010000001">
    <property type="protein sequence ID" value="MEA5444375.1"/>
    <property type="molecule type" value="Genomic_DNA"/>
</dbReference>
<evidence type="ECO:0000313" key="10">
    <source>
        <dbReference type="EMBL" id="MEA5444375.1"/>
    </source>
</evidence>
<keyword evidence="6" id="KW-0406">Ion transport</keyword>
<gene>
    <name evidence="10" type="ORF">VCB98_00900</name>
</gene>
<dbReference type="GO" id="GO:0005254">
    <property type="term" value="F:chloride channel activity"/>
    <property type="evidence" value="ECO:0007669"/>
    <property type="project" value="InterPro"/>
</dbReference>
<keyword evidence="7 9" id="KW-0472">Membrane</keyword>
<comment type="similarity">
    <text evidence="8">Belongs to the anion channel-forming bestrophin (TC 1.A.46) family.</text>
</comment>
<keyword evidence="4 9" id="KW-0812">Transmembrane</keyword>
<evidence type="ECO:0000313" key="11">
    <source>
        <dbReference type="Proteomes" id="UP001302316"/>
    </source>
</evidence>
<feature type="transmembrane region" description="Helical" evidence="9">
    <location>
        <begin position="20"/>
        <end position="38"/>
    </location>
</feature>
<protein>
    <submittedName>
        <fullName evidence="10">Bestrophin family ion channel</fullName>
    </submittedName>
</protein>
<feature type="transmembrane region" description="Helical" evidence="9">
    <location>
        <begin position="44"/>
        <end position="62"/>
    </location>
</feature>
<reference evidence="10 11" key="1">
    <citation type="submission" date="2023-12" db="EMBL/GenBank/DDBJ databases">
        <title>Whole-genome sequencing of halo(alkali)philic microorganisms from hypersaline lakes.</title>
        <authorList>
            <person name="Sorokin D.Y."/>
            <person name="Merkel A.Y."/>
            <person name="Messina E."/>
            <person name="Yakimov M."/>
        </authorList>
    </citation>
    <scope>NUCLEOTIDE SEQUENCE [LARGE SCALE GENOMIC DNA]</scope>
    <source>
        <strain evidence="10 11">AB-CW1</strain>
    </source>
</reference>
<dbReference type="Proteomes" id="UP001302316">
    <property type="component" value="Unassembled WGS sequence"/>
</dbReference>
<dbReference type="AlphaFoldDB" id="A0AAP6MKK5"/>
<dbReference type="PANTHER" id="PTHR33281">
    <property type="entry name" value="UPF0187 PROTEIN YNEE"/>
    <property type="match status" value="1"/>
</dbReference>
<evidence type="ECO:0000256" key="6">
    <source>
        <dbReference type="ARBA" id="ARBA00023065"/>
    </source>
</evidence>
<dbReference type="PANTHER" id="PTHR33281:SF19">
    <property type="entry name" value="VOLTAGE-DEPENDENT ANION CHANNEL-FORMING PROTEIN YNEE"/>
    <property type="match status" value="1"/>
</dbReference>
<proteinExistence type="inferred from homology"/>
<feature type="transmembrane region" description="Helical" evidence="9">
    <location>
        <begin position="229"/>
        <end position="247"/>
    </location>
</feature>
<evidence type="ECO:0000256" key="3">
    <source>
        <dbReference type="ARBA" id="ARBA00022475"/>
    </source>
</evidence>
<evidence type="ECO:0000256" key="2">
    <source>
        <dbReference type="ARBA" id="ARBA00022448"/>
    </source>
</evidence>